<dbReference type="GO" id="GO:0005615">
    <property type="term" value="C:extracellular space"/>
    <property type="evidence" value="ECO:0007669"/>
    <property type="project" value="TreeGrafter"/>
</dbReference>
<evidence type="ECO:0000256" key="1">
    <source>
        <dbReference type="ARBA" id="ARBA00022729"/>
    </source>
</evidence>
<proteinExistence type="evidence at transcript level"/>
<evidence type="ECO:0000256" key="4">
    <source>
        <dbReference type="SAM" id="SignalP"/>
    </source>
</evidence>
<comment type="similarity">
    <text evidence="3">Belongs to the TO family.</text>
</comment>
<dbReference type="SMART" id="SM00700">
    <property type="entry name" value="JHBP"/>
    <property type="match status" value="1"/>
</dbReference>
<feature type="signal peptide" evidence="4">
    <location>
        <begin position="1"/>
        <end position="16"/>
    </location>
</feature>
<feature type="chain" id="PRO_5002942468" evidence="4">
    <location>
        <begin position="17"/>
        <end position="249"/>
    </location>
</feature>
<dbReference type="AlphaFoldDB" id="C4TQH5"/>
<dbReference type="GO" id="GO:0007623">
    <property type="term" value="P:circadian rhythm"/>
    <property type="evidence" value="ECO:0007669"/>
    <property type="project" value="UniProtKB-ARBA"/>
</dbReference>
<accession>C4TQH5</accession>
<protein>
    <submittedName>
        <fullName evidence="5">Odorant binding protein</fullName>
    </submittedName>
</protein>
<evidence type="ECO:0000256" key="2">
    <source>
        <dbReference type="ARBA" id="ARBA00023108"/>
    </source>
</evidence>
<sequence length="249" mass="28453">MYRILLLFCVIYPSNGAIEISKHLKVCNRNSLDLNDCIVEAVRDGIEKMATGIEELDIPPLDPFFQDELKVEYKNNQIAVKMLIKNIYVEGLKGSTVHDARVRADEDNFYMEVDLSAPSIVIRGDFKGEGQYNALKVKAYGDFNTSMSDLIFTWKLDGVPEKNGTDTYVRIKSFYMRPDVGNMISHLNNENPETRELTNLGTSFLNQNWRVLYRELLPYAQSNWDKIGTNVANKIFSKVPYDQIFPSGT</sequence>
<gene>
    <name evidence="5" type="primary">fmxg13H12</name>
</gene>
<keyword evidence="1 4" id="KW-0732">Signal</keyword>
<evidence type="ECO:0000313" key="5">
    <source>
        <dbReference type="EMBL" id="BAH79159.1"/>
    </source>
</evidence>
<evidence type="ECO:0000256" key="3">
    <source>
        <dbReference type="ARBA" id="ARBA00060902"/>
    </source>
</evidence>
<organism evidence="5">
    <name type="scientific">Bombyx mori</name>
    <name type="common">Silk moth</name>
    <dbReference type="NCBI Taxonomy" id="7091"/>
    <lineage>
        <taxon>Eukaryota</taxon>
        <taxon>Metazoa</taxon>
        <taxon>Ecdysozoa</taxon>
        <taxon>Arthropoda</taxon>
        <taxon>Hexapoda</taxon>
        <taxon>Insecta</taxon>
        <taxon>Pterygota</taxon>
        <taxon>Neoptera</taxon>
        <taxon>Endopterygota</taxon>
        <taxon>Lepidoptera</taxon>
        <taxon>Glossata</taxon>
        <taxon>Ditrysia</taxon>
        <taxon>Bombycoidea</taxon>
        <taxon>Bombycidae</taxon>
        <taxon>Bombycinae</taxon>
        <taxon>Bombyx</taxon>
    </lineage>
</organism>
<dbReference type="InterPro" id="IPR010562">
    <property type="entry name" value="Haemolymph_juvenile_hormone-bd"/>
</dbReference>
<dbReference type="HOGENOM" id="CLU_069908_2_0_1"/>
<dbReference type="FunFam" id="3.15.10.30:FF:000001">
    <property type="entry name" value="Takeout-like protein 1"/>
    <property type="match status" value="1"/>
</dbReference>
<dbReference type="PANTHER" id="PTHR11008">
    <property type="entry name" value="PROTEIN TAKEOUT-LIKE PROTEIN"/>
    <property type="match status" value="1"/>
</dbReference>
<dbReference type="Pfam" id="PF06585">
    <property type="entry name" value="JHBP"/>
    <property type="match status" value="1"/>
</dbReference>
<keyword evidence="2" id="KW-0090">Biological rhythms</keyword>
<dbReference type="InterPro" id="IPR038606">
    <property type="entry name" value="To_sf"/>
</dbReference>
<reference evidence="5" key="1">
    <citation type="submission" date="2009-06" db="EMBL/GenBank/DDBJ databases">
        <title>Odorant binding proteins expressed in Bombyx mori maxillary galea.</title>
        <authorList>
            <person name="Yoshizawa Y."/>
            <person name="Sato R."/>
            <person name="Tsuchihara K."/>
            <person name="Mita K."/>
            <person name="Asaoka K."/>
            <person name="Taniai K."/>
        </authorList>
    </citation>
    <scope>NUCLEOTIDE SEQUENCE</scope>
    <source>
        <strain evidence="5">N137xC146</strain>
        <tissue evidence="5">Maxilla</tissue>
    </source>
</reference>
<dbReference type="Gene3D" id="3.15.10.30">
    <property type="entry name" value="Haemolymph juvenile hormone binding protein"/>
    <property type="match status" value="1"/>
</dbReference>
<dbReference type="PANTHER" id="PTHR11008:SF18">
    <property type="entry name" value="BCDNA.GH05536-RELATED"/>
    <property type="match status" value="1"/>
</dbReference>
<dbReference type="EMBL" id="AB508819">
    <property type="protein sequence ID" value="BAH79159.1"/>
    <property type="molecule type" value="mRNA"/>
</dbReference>
<name>C4TQH5_BOMMO</name>